<dbReference type="RefSeq" id="WP_270085901.1">
    <property type="nucleotide sequence ID" value="NZ_CP115300.1"/>
</dbReference>
<dbReference type="EMBL" id="CP115300">
    <property type="protein sequence ID" value="WBO68673.1"/>
    <property type="molecule type" value="Genomic_DNA"/>
</dbReference>
<evidence type="ECO:0000313" key="2">
    <source>
        <dbReference type="Proteomes" id="UP001212326"/>
    </source>
</evidence>
<proteinExistence type="predicted"/>
<sequence length="69" mass="7295">MAKKKVEYAAGKGVFLTLNEIVAWAQDAMRSGASGDEVVEARASFSGRLQRIAVAVEDATLRKGEDAGP</sequence>
<organism evidence="1 2">
    <name type="scientific">Streptomyces camelliae</name>
    <dbReference type="NCBI Taxonomy" id="3004093"/>
    <lineage>
        <taxon>Bacteria</taxon>
        <taxon>Bacillati</taxon>
        <taxon>Actinomycetota</taxon>
        <taxon>Actinomycetes</taxon>
        <taxon>Kitasatosporales</taxon>
        <taxon>Streptomycetaceae</taxon>
        <taxon>Streptomyces</taxon>
    </lineage>
</organism>
<evidence type="ECO:0000313" key="1">
    <source>
        <dbReference type="EMBL" id="WBO68673.1"/>
    </source>
</evidence>
<reference evidence="1 2" key="1">
    <citation type="submission" date="2022-12" db="EMBL/GenBank/DDBJ databases">
        <authorList>
            <person name="Mo P."/>
        </authorList>
    </citation>
    <scope>NUCLEOTIDE SEQUENCE [LARGE SCALE GENOMIC DNA]</scope>
    <source>
        <strain evidence="1 2">HUAS 2-6</strain>
    </source>
</reference>
<name>A0ABY7PJF6_9ACTN</name>
<gene>
    <name evidence="1" type="ORF">O1G22_40640</name>
</gene>
<accession>A0ABY7PJF6</accession>
<protein>
    <recommendedName>
        <fullName evidence="3">CopG family transcriptional regulator</fullName>
    </recommendedName>
</protein>
<dbReference type="Proteomes" id="UP001212326">
    <property type="component" value="Chromosome"/>
</dbReference>
<evidence type="ECO:0008006" key="3">
    <source>
        <dbReference type="Google" id="ProtNLM"/>
    </source>
</evidence>
<keyword evidence="2" id="KW-1185">Reference proteome</keyword>